<name>A0A8H3F883_9LECA</name>
<organism evidence="2 3">
    <name type="scientific">Imshaugia aleurites</name>
    <dbReference type="NCBI Taxonomy" id="172621"/>
    <lineage>
        <taxon>Eukaryota</taxon>
        <taxon>Fungi</taxon>
        <taxon>Dikarya</taxon>
        <taxon>Ascomycota</taxon>
        <taxon>Pezizomycotina</taxon>
        <taxon>Lecanoromycetes</taxon>
        <taxon>OSLEUM clade</taxon>
        <taxon>Lecanoromycetidae</taxon>
        <taxon>Lecanorales</taxon>
        <taxon>Lecanorineae</taxon>
        <taxon>Parmeliaceae</taxon>
        <taxon>Imshaugia</taxon>
    </lineage>
</organism>
<evidence type="ECO:0000313" key="2">
    <source>
        <dbReference type="EMBL" id="CAF9918839.1"/>
    </source>
</evidence>
<evidence type="ECO:0000256" key="1">
    <source>
        <dbReference type="SAM" id="MobiDB-lite"/>
    </source>
</evidence>
<sequence length="375" mass="41247">MDFLKKAKQHMKELEGDLNKATAQLGFGEKSHHDEAQAPIAAAPPSSDSTPATSNINTPATSVAPSTAGGDAPKTKLPLAIRKAVRDDFENKLPELEANLSSVLGQPWKISFDCGHLYTFAVNRFAKESPGKMFTEGIQDYIQQSGEDGKSELNTLASSHIMTLEQTQNPKISYSGCGISGGMFRLLFTGEYLGSNLSSICNELATAINEAGKSSSPDGGAALDFNAKSDIKKNYEPAIGEVKAKLQSVLGLPMLELHPNFERNFAAVTAYDVSGKKSTIFPREWQKRFGRSTLEYFKYLVDQLERQGFAKDEMLQEGYQEVVDKNEIGLRVVDKLQKGHYNECVFENGVLYMQTTPEYWTSNMRDAGAKIVDML</sequence>
<feature type="compositionally biased region" description="Polar residues" evidence="1">
    <location>
        <begin position="55"/>
        <end position="65"/>
    </location>
</feature>
<reference evidence="2" key="1">
    <citation type="submission" date="2021-03" db="EMBL/GenBank/DDBJ databases">
        <authorList>
            <person name="Tagirdzhanova G."/>
        </authorList>
    </citation>
    <scope>NUCLEOTIDE SEQUENCE</scope>
</reference>
<protein>
    <submittedName>
        <fullName evidence="2">Uncharacterized protein</fullName>
    </submittedName>
</protein>
<feature type="region of interest" description="Disordered" evidence="1">
    <location>
        <begin position="22"/>
        <end position="75"/>
    </location>
</feature>
<dbReference type="EMBL" id="CAJPDT010000021">
    <property type="protein sequence ID" value="CAF9918839.1"/>
    <property type="molecule type" value="Genomic_DNA"/>
</dbReference>
<keyword evidence="3" id="KW-1185">Reference proteome</keyword>
<evidence type="ECO:0000313" key="3">
    <source>
        <dbReference type="Proteomes" id="UP000664534"/>
    </source>
</evidence>
<dbReference type="Proteomes" id="UP000664534">
    <property type="component" value="Unassembled WGS sequence"/>
</dbReference>
<feature type="compositionally biased region" description="Low complexity" evidence="1">
    <location>
        <begin position="37"/>
        <end position="54"/>
    </location>
</feature>
<accession>A0A8H3F883</accession>
<gene>
    <name evidence="2" type="ORF">IMSHALPRED_004433</name>
</gene>
<proteinExistence type="predicted"/>
<comment type="caution">
    <text evidence="2">The sequence shown here is derived from an EMBL/GenBank/DDBJ whole genome shotgun (WGS) entry which is preliminary data.</text>
</comment>
<dbReference type="OrthoDB" id="2364174at2759"/>
<dbReference type="AlphaFoldDB" id="A0A8H3F883"/>